<dbReference type="Proteomes" id="UP000009168">
    <property type="component" value="Unassembled WGS sequence"/>
</dbReference>
<reference evidence="6" key="1">
    <citation type="journal article" date="2006" name="PLoS Biol.">
        <title>Macronuclear genome sequence of the ciliate Tetrahymena thermophila, a model eukaryote.</title>
        <authorList>
            <person name="Eisen J.A."/>
            <person name="Coyne R.S."/>
            <person name="Wu M."/>
            <person name="Wu D."/>
            <person name="Thiagarajan M."/>
            <person name="Wortman J.R."/>
            <person name="Badger J.H."/>
            <person name="Ren Q."/>
            <person name="Amedeo P."/>
            <person name="Jones K.M."/>
            <person name="Tallon L.J."/>
            <person name="Delcher A.L."/>
            <person name="Salzberg S.L."/>
            <person name="Silva J.C."/>
            <person name="Haas B.J."/>
            <person name="Majoros W.H."/>
            <person name="Farzad M."/>
            <person name="Carlton J.M."/>
            <person name="Smith R.K. Jr."/>
            <person name="Garg J."/>
            <person name="Pearlman R.E."/>
            <person name="Karrer K.M."/>
            <person name="Sun L."/>
            <person name="Manning G."/>
            <person name="Elde N.C."/>
            <person name="Turkewitz A.P."/>
            <person name="Asai D.J."/>
            <person name="Wilkes D.E."/>
            <person name="Wang Y."/>
            <person name="Cai H."/>
            <person name="Collins K."/>
            <person name="Stewart B.A."/>
            <person name="Lee S.R."/>
            <person name="Wilamowska K."/>
            <person name="Weinberg Z."/>
            <person name="Ruzzo W.L."/>
            <person name="Wloga D."/>
            <person name="Gaertig J."/>
            <person name="Frankel J."/>
            <person name="Tsao C.-C."/>
            <person name="Gorovsky M.A."/>
            <person name="Keeling P.J."/>
            <person name="Waller R.F."/>
            <person name="Patron N.J."/>
            <person name="Cherry J.M."/>
            <person name="Stover N.A."/>
            <person name="Krieger C.J."/>
            <person name="del Toro C."/>
            <person name="Ryder H.F."/>
            <person name="Williamson S.C."/>
            <person name="Barbeau R.A."/>
            <person name="Hamilton E.P."/>
            <person name="Orias E."/>
        </authorList>
    </citation>
    <scope>NUCLEOTIDE SEQUENCE [LARGE SCALE GENOMIC DNA]</scope>
    <source>
        <strain evidence="6">SB210</strain>
    </source>
</reference>
<protein>
    <submittedName>
        <fullName evidence="5">Synaptobrevin</fullName>
    </submittedName>
</protein>
<feature type="domain" description="V-SNARE coiled-coil homology" evidence="4">
    <location>
        <begin position="131"/>
        <end position="191"/>
    </location>
</feature>
<dbReference type="CDD" id="cd15843">
    <property type="entry name" value="R-SNARE"/>
    <property type="match status" value="1"/>
</dbReference>
<dbReference type="AlphaFoldDB" id="I7M6F3"/>
<evidence type="ECO:0000313" key="5">
    <source>
        <dbReference type="EMBL" id="EAR85101.2"/>
    </source>
</evidence>
<name>I7M6F3_TETTS</name>
<dbReference type="RefSeq" id="XP_001032764.2">
    <property type="nucleotide sequence ID" value="XM_001032764.2"/>
</dbReference>
<dbReference type="PRINTS" id="PR00219">
    <property type="entry name" value="SYNAPTOBREVN"/>
</dbReference>
<dbReference type="GO" id="GO:0016192">
    <property type="term" value="P:vesicle-mediated transport"/>
    <property type="evidence" value="ECO:0007669"/>
    <property type="project" value="InterPro"/>
</dbReference>
<evidence type="ECO:0000256" key="1">
    <source>
        <dbReference type="PROSITE-ProRule" id="PRU00290"/>
    </source>
</evidence>
<dbReference type="PROSITE" id="PS50892">
    <property type="entry name" value="V_SNARE"/>
    <property type="match status" value="1"/>
</dbReference>
<dbReference type="InterPro" id="IPR001388">
    <property type="entry name" value="Synaptobrevin-like"/>
</dbReference>
<dbReference type="Gene3D" id="1.20.5.110">
    <property type="match status" value="1"/>
</dbReference>
<keyword evidence="3" id="KW-0472">Membrane</keyword>
<gene>
    <name evidence="5" type="ORF">TTHERM_00530590</name>
</gene>
<keyword evidence="3" id="KW-1133">Transmembrane helix</keyword>
<feature type="transmembrane region" description="Helical" evidence="3">
    <location>
        <begin position="195"/>
        <end position="214"/>
    </location>
</feature>
<dbReference type="GeneID" id="7827381"/>
<keyword evidence="3" id="KW-0812">Transmembrane</keyword>
<dbReference type="InParanoid" id="I7M6F3"/>
<keyword evidence="6" id="KW-1185">Reference proteome</keyword>
<feature type="coiled-coil region" evidence="2">
    <location>
        <begin position="91"/>
        <end position="152"/>
    </location>
</feature>
<accession>I7M6F3</accession>
<dbReference type="Pfam" id="PF00957">
    <property type="entry name" value="Synaptobrevin"/>
    <property type="match status" value="1"/>
</dbReference>
<evidence type="ECO:0000256" key="2">
    <source>
        <dbReference type="SAM" id="Coils"/>
    </source>
</evidence>
<sequence length="217" mass="24967">MNNNIKYVAIGNAISTEIVLQETLDPSKKDNFEREAINILKKEIGTLTSPSSVNKTLKKDSTSGIIYYRSTQDGEVIYFVIAKPTYSYNRIQTLIAEMAKLNSQKMDERKLSNCIYDVLRQYDANPQEKDSLQIAKQNIDSLTNNVKENVEKVMKNQAQLGDIETKSRSLSDTSRILVNQSKQLEQQMRNRRRRMYMIIGFILLLFTIAMIVFFSSD</sequence>
<dbReference type="EMBL" id="GG662522">
    <property type="protein sequence ID" value="EAR85101.2"/>
    <property type="molecule type" value="Genomic_DNA"/>
</dbReference>
<proteinExistence type="predicted"/>
<dbReference type="GO" id="GO:0016020">
    <property type="term" value="C:membrane"/>
    <property type="evidence" value="ECO:0007669"/>
    <property type="project" value="InterPro"/>
</dbReference>
<dbReference type="InterPro" id="IPR042855">
    <property type="entry name" value="V_SNARE_CC"/>
</dbReference>
<keyword evidence="1 2" id="KW-0175">Coiled coil</keyword>
<dbReference type="SUPFAM" id="SSF58038">
    <property type="entry name" value="SNARE fusion complex"/>
    <property type="match status" value="1"/>
</dbReference>
<evidence type="ECO:0000256" key="3">
    <source>
        <dbReference type="SAM" id="Phobius"/>
    </source>
</evidence>
<organism evidence="5 6">
    <name type="scientific">Tetrahymena thermophila (strain SB210)</name>
    <dbReference type="NCBI Taxonomy" id="312017"/>
    <lineage>
        <taxon>Eukaryota</taxon>
        <taxon>Sar</taxon>
        <taxon>Alveolata</taxon>
        <taxon>Ciliophora</taxon>
        <taxon>Intramacronucleata</taxon>
        <taxon>Oligohymenophorea</taxon>
        <taxon>Hymenostomatida</taxon>
        <taxon>Tetrahymenina</taxon>
        <taxon>Tetrahymenidae</taxon>
        <taxon>Tetrahymena</taxon>
    </lineage>
</organism>
<dbReference type="KEGG" id="tet:TTHERM_00530590"/>
<evidence type="ECO:0000259" key="4">
    <source>
        <dbReference type="PROSITE" id="PS50892"/>
    </source>
</evidence>
<evidence type="ECO:0000313" key="6">
    <source>
        <dbReference type="Proteomes" id="UP000009168"/>
    </source>
</evidence>